<dbReference type="InterPro" id="IPR001345">
    <property type="entry name" value="PG/BPGM_mutase_AS"/>
</dbReference>
<dbReference type="GO" id="GO:0016791">
    <property type="term" value="F:phosphatase activity"/>
    <property type="evidence" value="ECO:0007669"/>
    <property type="project" value="TreeGrafter"/>
</dbReference>
<dbReference type="Gene3D" id="3.40.50.1240">
    <property type="entry name" value="Phosphoglycerate mutase-like"/>
    <property type="match status" value="1"/>
</dbReference>
<protein>
    <recommendedName>
        <fullName evidence="4">Phosphoglycerate mutase</fullName>
    </recommendedName>
</protein>
<dbReference type="EMBL" id="LGRX02034990">
    <property type="protein sequence ID" value="KAK3236538.1"/>
    <property type="molecule type" value="Genomic_DNA"/>
</dbReference>
<organism evidence="2 3">
    <name type="scientific">Cymbomonas tetramitiformis</name>
    <dbReference type="NCBI Taxonomy" id="36881"/>
    <lineage>
        <taxon>Eukaryota</taxon>
        <taxon>Viridiplantae</taxon>
        <taxon>Chlorophyta</taxon>
        <taxon>Pyramimonadophyceae</taxon>
        <taxon>Pyramimonadales</taxon>
        <taxon>Pyramimonadaceae</taxon>
        <taxon>Cymbomonas</taxon>
    </lineage>
</organism>
<dbReference type="InterPro" id="IPR013078">
    <property type="entry name" value="His_Pase_superF_clade-1"/>
</dbReference>
<comment type="caution">
    <text evidence="2">The sequence shown here is derived from an EMBL/GenBank/DDBJ whole genome shotgun (WGS) entry which is preliminary data.</text>
</comment>
<dbReference type="InterPro" id="IPR050275">
    <property type="entry name" value="PGM_Phosphatase"/>
</dbReference>
<keyword evidence="3" id="KW-1185">Reference proteome</keyword>
<evidence type="ECO:0000256" key="1">
    <source>
        <dbReference type="ARBA" id="ARBA00038362"/>
    </source>
</evidence>
<gene>
    <name evidence="2" type="ORF">CYMTET_53327</name>
</gene>
<evidence type="ECO:0008006" key="4">
    <source>
        <dbReference type="Google" id="ProtNLM"/>
    </source>
</evidence>
<dbReference type="Proteomes" id="UP001190700">
    <property type="component" value="Unassembled WGS sequence"/>
</dbReference>
<dbReference type="SUPFAM" id="SSF53254">
    <property type="entry name" value="Phosphoglycerate mutase-like"/>
    <property type="match status" value="1"/>
</dbReference>
<dbReference type="PROSITE" id="PS00175">
    <property type="entry name" value="PG_MUTASE"/>
    <property type="match status" value="1"/>
</dbReference>
<name>A0AAE0BII3_9CHLO</name>
<dbReference type="SMART" id="SM00855">
    <property type="entry name" value="PGAM"/>
    <property type="match status" value="1"/>
</dbReference>
<evidence type="ECO:0000313" key="2">
    <source>
        <dbReference type="EMBL" id="KAK3236538.1"/>
    </source>
</evidence>
<evidence type="ECO:0000313" key="3">
    <source>
        <dbReference type="Proteomes" id="UP001190700"/>
    </source>
</evidence>
<dbReference type="CDD" id="cd07067">
    <property type="entry name" value="HP_PGM_like"/>
    <property type="match status" value="1"/>
</dbReference>
<dbReference type="InterPro" id="IPR029033">
    <property type="entry name" value="His_PPase_superfam"/>
</dbReference>
<comment type="similarity">
    <text evidence="1">Belongs to the phosphoglycerate mutase family.</text>
</comment>
<proteinExistence type="inferred from homology"/>
<dbReference type="AlphaFoldDB" id="A0AAE0BII3"/>
<dbReference type="PANTHER" id="PTHR48100">
    <property type="entry name" value="BROAD-SPECIFICITY PHOSPHATASE YOR283W-RELATED"/>
    <property type="match status" value="1"/>
</dbReference>
<sequence length="271" mass="29476">GHISLDVLPADGTLVKVALHKRLEASSAGDRGAGSVMLRRREWIPALHGSRKRVFLVRHGQSKWNEAKEEMALHKMIGFDHPLTAEGAGQAFTLRERWESVSKSCATVNLLDSPPTSPKDGADSAAQGWVQSFLSAGEILCSPLTRALQTALLALCSHPTAMTQGIKLSRAAREIKGVGGLDTVSRCTGKAITERVEEKLSELMEADQVHEAMMVGVDYNDTTSEWYTNPHKAALMRGKGRETKGDVKGALAFSCVPRRLQLNGHLPVYLE</sequence>
<accession>A0AAE0BII3</accession>
<reference evidence="2 3" key="1">
    <citation type="journal article" date="2015" name="Genome Biol. Evol.">
        <title>Comparative Genomics of a Bacterivorous Green Alga Reveals Evolutionary Causalities and Consequences of Phago-Mixotrophic Mode of Nutrition.</title>
        <authorList>
            <person name="Burns J.A."/>
            <person name="Paasch A."/>
            <person name="Narechania A."/>
            <person name="Kim E."/>
        </authorList>
    </citation>
    <scope>NUCLEOTIDE SEQUENCE [LARGE SCALE GENOMIC DNA]</scope>
    <source>
        <strain evidence="2 3">PLY_AMNH</strain>
    </source>
</reference>
<feature type="non-terminal residue" evidence="2">
    <location>
        <position position="1"/>
    </location>
</feature>